<name>A0ABN8WKL3_SACUV</name>
<evidence type="ECO:0000313" key="2">
    <source>
        <dbReference type="Proteomes" id="UP001162085"/>
    </source>
</evidence>
<dbReference type="Pfam" id="PF08643">
    <property type="entry name" value="DUF1776"/>
    <property type="match status" value="1"/>
</dbReference>
<keyword evidence="2" id="KW-1185">Reference proteome</keyword>
<dbReference type="InterPro" id="IPR013952">
    <property type="entry name" value="DUF1776_fun"/>
</dbReference>
<reference evidence="1" key="1">
    <citation type="submission" date="2022-10" db="EMBL/GenBank/DDBJ databases">
        <authorList>
            <person name="Byrne P K."/>
        </authorList>
    </citation>
    <scope>NUCLEOTIDE SEQUENCE</scope>
    <source>
        <strain evidence="1">ZP964</strain>
    </source>
</reference>
<evidence type="ECO:0000313" key="1">
    <source>
        <dbReference type="EMBL" id="CAI4052959.1"/>
    </source>
</evidence>
<organism evidence="1 2">
    <name type="scientific">Saccharomyces uvarum</name>
    <name type="common">Yeast</name>
    <name type="synonym">Saccharomyces bayanus var. uvarum</name>
    <dbReference type="NCBI Taxonomy" id="230603"/>
    <lineage>
        <taxon>Eukaryota</taxon>
        <taxon>Fungi</taxon>
        <taxon>Dikarya</taxon>
        <taxon>Ascomycota</taxon>
        <taxon>Saccharomycotina</taxon>
        <taxon>Saccharomycetes</taxon>
        <taxon>Saccharomycetales</taxon>
        <taxon>Saccharomycetaceae</taxon>
        <taxon>Saccharomyces</taxon>
    </lineage>
</organism>
<gene>
    <name evidence="1" type="primary">SUVZ15G1710</name>
    <name evidence="1" type="ORF">SUVZ_15G1710</name>
</gene>
<proteinExistence type="predicted"/>
<accession>A0ABN8WKL3</accession>
<dbReference type="EMBL" id="OX365942">
    <property type="protein sequence ID" value="CAI4052959.1"/>
    <property type="molecule type" value="Genomic_DNA"/>
</dbReference>
<protein>
    <submittedName>
        <fullName evidence="1">Uncharacterized protein</fullName>
    </submittedName>
</protein>
<sequence>MWSGGKDIVDQIFDTGYWVVSKSINLGDEIRNHVERSIESINEKISNGKAPPVQESNFSTSRQDLSRKLKIGFQDHWKLGLGISATSLCLYLGYRTFLKLPPHLPEAESKVVLIFGDMNDPIARNQVMDLYRRRFIVYVCTENADVYKKHEEDQDFVYYIDPTCEKDFEAFYLDMPRLASILFMPRLSYHPSGIISCDSLESEIHSSIFVYYQALLTVMPHLKKKKTQLILFDPSLTSELNLTHHSTEIITSGIINSLFKIFQRHHRLSVSLIKLGILQIGSQPSNYKFLNTPGSDIHKALHYPVYKIIMGASGYKARPFLNWLTTLGGWNTVYHCGRFSYLVSWPFASFIFNHQTNFSFKHLIKRLASVCRHIISIFPTPQSKPSEERLK</sequence>
<dbReference type="Proteomes" id="UP001162085">
    <property type="component" value="Chromosome 15"/>
</dbReference>